<name>A0A2P2Q311_RHIMU</name>
<organism evidence="1">
    <name type="scientific">Rhizophora mucronata</name>
    <name type="common">Asiatic mangrove</name>
    <dbReference type="NCBI Taxonomy" id="61149"/>
    <lineage>
        <taxon>Eukaryota</taxon>
        <taxon>Viridiplantae</taxon>
        <taxon>Streptophyta</taxon>
        <taxon>Embryophyta</taxon>
        <taxon>Tracheophyta</taxon>
        <taxon>Spermatophyta</taxon>
        <taxon>Magnoliopsida</taxon>
        <taxon>eudicotyledons</taxon>
        <taxon>Gunneridae</taxon>
        <taxon>Pentapetalae</taxon>
        <taxon>rosids</taxon>
        <taxon>fabids</taxon>
        <taxon>Malpighiales</taxon>
        <taxon>Rhizophoraceae</taxon>
        <taxon>Rhizophora</taxon>
    </lineage>
</organism>
<dbReference type="EMBL" id="GGEC01080912">
    <property type="protein sequence ID" value="MBX61396.1"/>
    <property type="molecule type" value="Transcribed_RNA"/>
</dbReference>
<sequence length="24" mass="2852">MIMLANKDFYTFCTKKSVYQVFSS</sequence>
<reference evidence="1" key="1">
    <citation type="submission" date="2018-02" db="EMBL/GenBank/DDBJ databases">
        <title>Rhizophora mucronata_Transcriptome.</title>
        <authorList>
            <person name="Meera S.P."/>
            <person name="Sreeshan A."/>
            <person name="Augustine A."/>
        </authorList>
    </citation>
    <scope>NUCLEOTIDE SEQUENCE</scope>
    <source>
        <tissue evidence="1">Leaf</tissue>
    </source>
</reference>
<proteinExistence type="predicted"/>
<protein>
    <submittedName>
        <fullName evidence="1">Uncharacterized protein</fullName>
    </submittedName>
</protein>
<evidence type="ECO:0000313" key="1">
    <source>
        <dbReference type="EMBL" id="MBX61396.1"/>
    </source>
</evidence>
<accession>A0A2P2Q311</accession>
<dbReference type="AlphaFoldDB" id="A0A2P2Q311"/>